<dbReference type="STRING" id="1121420.SAMN02746098_02552"/>
<keyword evidence="1" id="KW-1133">Transmembrane helix</keyword>
<dbReference type="Pfam" id="PF10997">
    <property type="entry name" value="Amj"/>
    <property type="match status" value="1"/>
</dbReference>
<keyword evidence="1" id="KW-0573">Peptidoglycan synthesis</keyword>
<dbReference type="GO" id="GO:0071555">
    <property type="term" value="P:cell wall organization"/>
    <property type="evidence" value="ECO:0007669"/>
    <property type="project" value="UniProtKB-KW"/>
</dbReference>
<dbReference type="GO" id="GO:0005886">
    <property type="term" value="C:plasma membrane"/>
    <property type="evidence" value="ECO:0007669"/>
    <property type="project" value="UniProtKB-SubCell"/>
</dbReference>
<keyword evidence="1" id="KW-0133">Cell shape</keyword>
<evidence type="ECO:0000313" key="2">
    <source>
        <dbReference type="EMBL" id="SHI13084.1"/>
    </source>
</evidence>
<comment type="function">
    <text evidence="1">Involved in peptidoglycan biosynthesis. Transports lipid-linked peptidoglycan precursors from the inner to the outer leaflet of the cytoplasmic membrane.</text>
</comment>
<gene>
    <name evidence="1" type="primary">amj</name>
    <name evidence="2" type="ORF">SAMN02746098_02552</name>
</gene>
<protein>
    <recommendedName>
        <fullName evidence="1">Lipid II flippase Amj</fullName>
    </recommendedName>
</protein>
<keyword evidence="1" id="KW-0813">Transport</keyword>
<keyword evidence="3" id="KW-1185">Reference proteome</keyword>
<keyword evidence="1" id="KW-0812">Transmembrane</keyword>
<dbReference type="UniPathway" id="UPA00219"/>
<dbReference type="Proteomes" id="UP000183954">
    <property type="component" value="Unassembled WGS sequence"/>
</dbReference>
<evidence type="ECO:0000256" key="1">
    <source>
        <dbReference type="HAMAP-Rule" id="MF_02077"/>
    </source>
</evidence>
<dbReference type="GO" id="GO:0008360">
    <property type="term" value="P:regulation of cell shape"/>
    <property type="evidence" value="ECO:0007669"/>
    <property type="project" value="UniProtKB-KW"/>
</dbReference>
<feature type="transmembrane region" description="Helical" evidence="1">
    <location>
        <begin position="81"/>
        <end position="100"/>
    </location>
</feature>
<keyword evidence="1" id="KW-1003">Cell membrane</keyword>
<dbReference type="HAMAP" id="MF_02077">
    <property type="entry name" value="Amj_flippase"/>
    <property type="match status" value="1"/>
</dbReference>
<keyword evidence="1" id="KW-0472">Membrane</keyword>
<sequence length="263" mass="28438">MERTLVILIILTSIIHLVDTLAYSVRLNSVKSGQVALSFSLFNLIALVSRTANTFLAPLIAGIIALSIKLGLDPIMDMRKVILAATFGTLAGVILIPSFLRIFEKAVNRLEVTGSVPSLVVEALQINNIKRIVKNVTKPSKTMLEKLRYREIPKRLIILNILVTGIYTIGVLSASYAATLVSGEDRLEVIASSGMINGIAALLLTLLIDPKAAMITDQALRGKRPYGDVKALVVLLISSKVVGTLLGQVLFLPAARVIAYFYS</sequence>
<keyword evidence="1" id="KW-0961">Cell wall biogenesis/degradation</keyword>
<evidence type="ECO:0000313" key="3">
    <source>
        <dbReference type="Proteomes" id="UP000183954"/>
    </source>
</evidence>
<comment type="caution">
    <text evidence="1">Lacks conserved residue(s) required for the propagation of feature annotation.</text>
</comment>
<proteinExistence type="inferred from homology"/>
<feature type="transmembrane region" description="Helical" evidence="1">
    <location>
        <begin position="229"/>
        <end position="262"/>
    </location>
</feature>
<dbReference type="EMBL" id="FQXJ01000008">
    <property type="protein sequence ID" value="SHI13084.1"/>
    <property type="molecule type" value="Genomic_DNA"/>
</dbReference>
<organism evidence="2 3">
    <name type="scientific">Desulfosporosinus lacus DSM 15449</name>
    <dbReference type="NCBI Taxonomy" id="1121420"/>
    <lineage>
        <taxon>Bacteria</taxon>
        <taxon>Bacillati</taxon>
        <taxon>Bacillota</taxon>
        <taxon>Clostridia</taxon>
        <taxon>Eubacteriales</taxon>
        <taxon>Desulfitobacteriaceae</taxon>
        <taxon>Desulfosporosinus</taxon>
    </lineage>
</organism>
<dbReference type="OrthoDB" id="7888986at2"/>
<dbReference type="GO" id="GO:0009252">
    <property type="term" value="P:peptidoglycan biosynthetic process"/>
    <property type="evidence" value="ECO:0007669"/>
    <property type="project" value="UniProtKB-UniRule"/>
</dbReference>
<feature type="transmembrane region" description="Helical" evidence="1">
    <location>
        <begin position="156"/>
        <end position="177"/>
    </location>
</feature>
<comment type="similarity">
    <text evidence="1">Belongs to the Amj family.</text>
</comment>
<accession>A0A1M5YMP1</accession>
<comment type="pathway">
    <text evidence="1">Cell wall biogenesis; peptidoglycan biosynthesis.</text>
</comment>
<comment type="subcellular location">
    <subcellularLocation>
        <location evidence="1">Cell membrane</location>
        <topology evidence="1">Multi-pass membrane protein</topology>
    </subcellularLocation>
</comment>
<name>A0A1M5YMP1_9FIRM</name>
<dbReference type="GO" id="GO:0015648">
    <property type="term" value="F:lipid-linked peptidoglycan transporter activity"/>
    <property type="evidence" value="ECO:0007669"/>
    <property type="project" value="UniProtKB-UniRule"/>
</dbReference>
<feature type="transmembrane region" description="Helical" evidence="1">
    <location>
        <begin position="189"/>
        <end position="208"/>
    </location>
</feature>
<reference evidence="3" key="1">
    <citation type="submission" date="2016-11" db="EMBL/GenBank/DDBJ databases">
        <authorList>
            <person name="Varghese N."/>
            <person name="Submissions S."/>
        </authorList>
    </citation>
    <scope>NUCLEOTIDE SEQUENCE [LARGE SCALE GENOMIC DNA]</scope>
    <source>
        <strain evidence="3">DSM 15449</strain>
    </source>
</reference>
<dbReference type="InterPro" id="IPR021260">
    <property type="entry name" value="Amj"/>
</dbReference>
<dbReference type="AlphaFoldDB" id="A0A1M5YMP1"/>